<dbReference type="EMBL" id="FNAS01000002">
    <property type="protein sequence ID" value="SDD99604.1"/>
    <property type="molecule type" value="Genomic_DNA"/>
</dbReference>
<dbReference type="OrthoDB" id="978593at2"/>
<dbReference type="AlphaFoldDB" id="A0A1G6ZA22"/>
<evidence type="ECO:0000313" key="3">
    <source>
        <dbReference type="Proteomes" id="UP000198517"/>
    </source>
</evidence>
<dbReference type="InterPro" id="IPR027417">
    <property type="entry name" value="P-loop_NTPase"/>
</dbReference>
<dbReference type="Gene3D" id="3.40.50.300">
    <property type="entry name" value="P-loop containing nucleotide triphosphate hydrolases"/>
    <property type="match status" value="1"/>
</dbReference>
<name>A0A1G6ZA22_9FLAO</name>
<dbReference type="SUPFAM" id="SSF52540">
    <property type="entry name" value="P-loop containing nucleoside triphosphate hydrolases"/>
    <property type="match status" value="1"/>
</dbReference>
<sequence length="217" mass="25401">MIITFATQKGGSGKTTLAIAFSNFLVLEKKKKVHVYDYDFQKSFYSKFLEDKDLVDIPKLYDVDVVEEEELKLERIYDMKESEEIFIFDLAGTLDQRYDDILRYSDCLVIPFEYSDVSAKSTLVFINFTSIVEITTEMFFIKSRYDKGYNYLNEVGMNEAINENINAHIIDCPVYKRNCLQTINTRELSKNQKYAVKPTFEELIRKINNSSEIKVKI</sequence>
<dbReference type="PANTHER" id="PTHR13696:SF52">
    <property type="entry name" value="PARA FAMILY PROTEIN CT_582"/>
    <property type="match status" value="1"/>
</dbReference>
<protein>
    <submittedName>
        <fullName evidence="2">Chromosome partitioning protein</fullName>
    </submittedName>
</protein>
<dbReference type="RefSeq" id="WP_092735767.1">
    <property type="nucleotide sequence ID" value="NZ_FNAS01000002.1"/>
</dbReference>
<dbReference type="PANTHER" id="PTHR13696">
    <property type="entry name" value="P-LOOP CONTAINING NUCLEOSIDE TRIPHOSPHATE HYDROLASE"/>
    <property type="match status" value="1"/>
</dbReference>
<dbReference type="InterPro" id="IPR002586">
    <property type="entry name" value="CobQ/CobB/MinD/ParA_Nub-bd_dom"/>
</dbReference>
<organism evidence="2 3">
    <name type="scientific">Riemerella columbipharyngis</name>
    <dbReference type="NCBI Taxonomy" id="1071918"/>
    <lineage>
        <taxon>Bacteria</taxon>
        <taxon>Pseudomonadati</taxon>
        <taxon>Bacteroidota</taxon>
        <taxon>Flavobacteriia</taxon>
        <taxon>Flavobacteriales</taxon>
        <taxon>Weeksellaceae</taxon>
        <taxon>Riemerella</taxon>
    </lineage>
</organism>
<dbReference type="CDD" id="cd02042">
    <property type="entry name" value="ParAB_family"/>
    <property type="match status" value="1"/>
</dbReference>
<dbReference type="InterPro" id="IPR050678">
    <property type="entry name" value="DNA_Partitioning_ATPase"/>
</dbReference>
<dbReference type="Pfam" id="PF01656">
    <property type="entry name" value="CbiA"/>
    <property type="match status" value="1"/>
</dbReference>
<dbReference type="STRING" id="1071918.SAMN05421544_10220"/>
<accession>A0A1G6ZA22</accession>
<proteinExistence type="predicted"/>
<evidence type="ECO:0000313" key="2">
    <source>
        <dbReference type="EMBL" id="SDD99604.1"/>
    </source>
</evidence>
<feature type="domain" description="CobQ/CobB/MinD/ParA nucleotide binding" evidence="1">
    <location>
        <begin position="3"/>
        <end position="118"/>
    </location>
</feature>
<reference evidence="2 3" key="1">
    <citation type="submission" date="2016-10" db="EMBL/GenBank/DDBJ databases">
        <authorList>
            <person name="de Groot N.N."/>
        </authorList>
    </citation>
    <scope>NUCLEOTIDE SEQUENCE [LARGE SCALE GENOMIC DNA]</scope>
    <source>
        <strain evidence="2 3">DSM 24015</strain>
    </source>
</reference>
<keyword evidence="3" id="KW-1185">Reference proteome</keyword>
<gene>
    <name evidence="2" type="ORF">SAMN05421544_10220</name>
</gene>
<dbReference type="Proteomes" id="UP000198517">
    <property type="component" value="Unassembled WGS sequence"/>
</dbReference>
<evidence type="ECO:0000259" key="1">
    <source>
        <dbReference type="Pfam" id="PF01656"/>
    </source>
</evidence>